<dbReference type="GO" id="GO:0046872">
    <property type="term" value="F:metal ion binding"/>
    <property type="evidence" value="ECO:0007669"/>
    <property type="project" value="UniProtKB-KW"/>
</dbReference>
<dbReference type="PANTHER" id="PTHR14202:SF0">
    <property type="entry name" value="RNA-BINDING PROTEIN RO60"/>
    <property type="match status" value="1"/>
</dbReference>
<dbReference type="STRING" id="7260.B4NPW9"/>
<dbReference type="EMBL" id="CH964291">
    <property type="protein sequence ID" value="EDW86194.2"/>
    <property type="molecule type" value="Genomic_DNA"/>
</dbReference>
<comment type="similarity">
    <text evidence="2">Belongs to the Ro 60 kDa family.</text>
</comment>
<evidence type="ECO:0000256" key="6">
    <source>
        <dbReference type="ARBA" id="ARBA00023274"/>
    </source>
</evidence>
<dbReference type="GO" id="GO:0005737">
    <property type="term" value="C:cytoplasm"/>
    <property type="evidence" value="ECO:0007669"/>
    <property type="project" value="UniProtKB-SubCell"/>
</dbReference>
<evidence type="ECO:0000313" key="8">
    <source>
        <dbReference type="EMBL" id="EDW86194.2"/>
    </source>
</evidence>
<sequence length="567" mass="65350">MELPSKCANLSEVAMHKKQLETMCTEKLISISAIEKVQRFCYIGNLEKPVYISNTFYCFDLSVEQHFERLRQICGELSGTDLVECLKGVLRDQDENGPRHDEALLVLAVFLSTSSDEEQRKLVRSHFTTLVVTDKDLLIFTKLAKRLQKLLKRKTPVSRTTRKAIVEWYKKQSLQYLLHMWSINEGGGFNWSAHRELLHCCHYRDCGFEPDIEAALRLLSTPMKELAKWPIYLNPVQQCKETIMGIVNLRLDQSPNKSKALPIVEKLNLSYEHIPGHLLRTNHELATFLLPKMTYDQLLHSWPVFSTLYQCDRTKYREYVESFLNEQKLQAANINPLRFLLEEKRLGRVKGKPTTKTPVMNKPNFMSILYKKSFGLNKPLGLRLNITLNLEQLYLKKSLSGRCRSIKYIDAIMALAFGYFKSDSDVHVQFWHNKSGQFKALPWTQKMSVDEAKVCCENQMVVKVRQTLGDILCAALGDTENTYDVFLAIVPCATRGNPRNSSESLSLQLAEYREKRNANAKFIILSLRQCQASMVYSTICKENILELCSINEQTTRLIGAFTRDKFN</sequence>
<dbReference type="Gene3D" id="3.40.50.410">
    <property type="entry name" value="von Willebrand factor, type A domain"/>
    <property type="match status" value="1"/>
</dbReference>
<evidence type="ECO:0000256" key="4">
    <source>
        <dbReference type="ARBA" id="ARBA00022723"/>
    </source>
</evidence>
<dbReference type="InterPro" id="IPR040322">
    <property type="entry name" value="TROVE2"/>
</dbReference>
<protein>
    <recommendedName>
        <fullName evidence="7">TROVE domain-containing protein</fullName>
    </recommendedName>
</protein>
<evidence type="ECO:0000256" key="1">
    <source>
        <dbReference type="ARBA" id="ARBA00004496"/>
    </source>
</evidence>
<keyword evidence="4" id="KW-0479">Metal-binding</keyword>
<dbReference type="InterPro" id="IPR037214">
    <property type="entry name" value="TROVE_dom_sf"/>
</dbReference>
<proteinExistence type="inferred from homology"/>
<dbReference type="InParanoid" id="B4NPW9"/>
<dbReference type="InterPro" id="IPR036465">
    <property type="entry name" value="vWFA_dom_sf"/>
</dbReference>
<organism evidence="8 9">
    <name type="scientific">Drosophila willistoni</name>
    <name type="common">Fruit fly</name>
    <dbReference type="NCBI Taxonomy" id="7260"/>
    <lineage>
        <taxon>Eukaryota</taxon>
        <taxon>Metazoa</taxon>
        <taxon>Ecdysozoa</taxon>
        <taxon>Arthropoda</taxon>
        <taxon>Hexapoda</taxon>
        <taxon>Insecta</taxon>
        <taxon>Pterygota</taxon>
        <taxon>Neoptera</taxon>
        <taxon>Endopterygota</taxon>
        <taxon>Diptera</taxon>
        <taxon>Brachycera</taxon>
        <taxon>Muscomorpha</taxon>
        <taxon>Ephydroidea</taxon>
        <taxon>Drosophilidae</taxon>
        <taxon>Drosophila</taxon>
        <taxon>Sophophora</taxon>
    </lineage>
</organism>
<dbReference type="Proteomes" id="UP000007798">
    <property type="component" value="Unassembled WGS sequence"/>
</dbReference>
<dbReference type="GO" id="GO:1990904">
    <property type="term" value="C:ribonucleoprotein complex"/>
    <property type="evidence" value="ECO:0007669"/>
    <property type="project" value="UniProtKB-KW"/>
</dbReference>
<dbReference type="KEGG" id="dwi:6652871"/>
<keyword evidence="5" id="KW-0694">RNA-binding</keyword>
<dbReference type="FunCoup" id="B4NPW9">
    <property type="interactions" value="64"/>
</dbReference>
<reference evidence="8 9" key="1">
    <citation type="journal article" date="2007" name="Nature">
        <title>Evolution of genes and genomes on the Drosophila phylogeny.</title>
        <authorList>
            <consortium name="Drosophila 12 Genomes Consortium"/>
            <person name="Clark A.G."/>
            <person name="Eisen M.B."/>
            <person name="Smith D.R."/>
            <person name="Bergman C.M."/>
            <person name="Oliver B."/>
            <person name="Markow T.A."/>
            <person name="Kaufman T.C."/>
            <person name="Kellis M."/>
            <person name="Gelbart W."/>
            <person name="Iyer V.N."/>
            <person name="Pollard D.A."/>
            <person name="Sackton T.B."/>
            <person name="Larracuente A.M."/>
            <person name="Singh N.D."/>
            <person name="Abad J.P."/>
            <person name="Abt D.N."/>
            <person name="Adryan B."/>
            <person name="Aguade M."/>
            <person name="Akashi H."/>
            <person name="Anderson W.W."/>
            <person name="Aquadro C.F."/>
            <person name="Ardell D.H."/>
            <person name="Arguello R."/>
            <person name="Artieri C.G."/>
            <person name="Barbash D.A."/>
            <person name="Barker D."/>
            <person name="Barsanti P."/>
            <person name="Batterham P."/>
            <person name="Batzoglou S."/>
            <person name="Begun D."/>
            <person name="Bhutkar A."/>
            <person name="Blanco E."/>
            <person name="Bosak S.A."/>
            <person name="Bradley R.K."/>
            <person name="Brand A.D."/>
            <person name="Brent M.R."/>
            <person name="Brooks A.N."/>
            <person name="Brown R.H."/>
            <person name="Butlin R.K."/>
            <person name="Caggese C."/>
            <person name="Calvi B.R."/>
            <person name="Bernardo de Carvalho A."/>
            <person name="Caspi A."/>
            <person name="Castrezana S."/>
            <person name="Celniker S.E."/>
            <person name="Chang J.L."/>
            <person name="Chapple C."/>
            <person name="Chatterji S."/>
            <person name="Chinwalla A."/>
            <person name="Civetta A."/>
            <person name="Clifton S.W."/>
            <person name="Comeron J.M."/>
            <person name="Costello J.C."/>
            <person name="Coyne J.A."/>
            <person name="Daub J."/>
            <person name="David R.G."/>
            <person name="Delcher A.L."/>
            <person name="Delehaunty K."/>
            <person name="Do C.B."/>
            <person name="Ebling H."/>
            <person name="Edwards K."/>
            <person name="Eickbush T."/>
            <person name="Evans J.D."/>
            <person name="Filipski A."/>
            <person name="Findeiss S."/>
            <person name="Freyhult E."/>
            <person name="Fulton L."/>
            <person name="Fulton R."/>
            <person name="Garcia A.C."/>
            <person name="Gardiner A."/>
            <person name="Garfield D.A."/>
            <person name="Garvin B.E."/>
            <person name="Gibson G."/>
            <person name="Gilbert D."/>
            <person name="Gnerre S."/>
            <person name="Godfrey J."/>
            <person name="Good R."/>
            <person name="Gotea V."/>
            <person name="Gravely B."/>
            <person name="Greenberg A.J."/>
            <person name="Griffiths-Jones S."/>
            <person name="Gross S."/>
            <person name="Guigo R."/>
            <person name="Gustafson E.A."/>
            <person name="Haerty W."/>
            <person name="Hahn M.W."/>
            <person name="Halligan D.L."/>
            <person name="Halpern A.L."/>
            <person name="Halter G.M."/>
            <person name="Han M.V."/>
            <person name="Heger A."/>
            <person name="Hillier L."/>
            <person name="Hinrichs A.S."/>
            <person name="Holmes I."/>
            <person name="Hoskins R.A."/>
            <person name="Hubisz M.J."/>
            <person name="Hultmark D."/>
            <person name="Huntley M.A."/>
            <person name="Jaffe D.B."/>
            <person name="Jagadeeshan S."/>
            <person name="Jeck W.R."/>
            <person name="Johnson J."/>
            <person name="Jones C.D."/>
            <person name="Jordan W.C."/>
            <person name="Karpen G.H."/>
            <person name="Kataoka E."/>
            <person name="Keightley P.D."/>
            <person name="Kheradpour P."/>
            <person name="Kirkness E.F."/>
            <person name="Koerich L.B."/>
            <person name="Kristiansen K."/>
            <person name="Kudrna D."/>
            <person name="Kulathinal R.J."/>
            <person name="Kumar S."/>
            <person name="Kwok R."/>
            <person name="Lander E."/>
            <person name="Langley C.H."/>
            <person name="Lapoint R."/>
            <person name="Lazzaro B.P."/>
            <person name="Lee S.J."/>
            <person name="Levesque L."/>
            <person name="Li R."/>
            <person name="Lin C.F."/>
            <person name="Lin M.F."/>
            <person name="Lindblad-Toh K."/>
            <person name="Llopart A."/>
            <person name="Long M."/>
            <person name="Low L."/>
            <person name="Lozovsky E."/>
            <person name="Lu J."/>
            <person name="Luo M."/>
            <person name="Machado C.A."/>
            <person name="Makalowski W."/>
            <person name="Marzo M."/>
            <person name="Matsuda M."/>
            <person name="Matzkin L."/>
            <person name="McAllister B."/>
            <person name="McBride C.S."/>
            <person name="McKernan B."/>
            <person name="McKernan K."/>
            <person name="Mendez-Lago M."/>
            <person name="Minx P."/>
            <person name="Mollenhauer M.U."/>
            <person name="Montooth K."/>
            <person name="Mount S.M."/>
            <person name="Mu X."/>
            <person name="Myers E."/>
            <person name="Negre B."/>
            <person name="Newfeld S."/>
            <person name="Nielsen R."/>
            <person name="Noor M.A."/>
            <person name="O'Grady P."/>
            <person name="Pachter L."/>
            <person name="Papaceit M."/>
            <person name="Parisi M.J."/>
            <person name="Parisi M."/>
            <person name="Parts L."/>
            <person name="Pedersen J.S."/>
            <person name="Pesole G."/>
            <person name="Phillippy A.M."/>
            <person name="Ponting C.P."/>
            <person name="Pop M."/>
            <person name="Porcelli D."/>
            <person name="Powell J.R."/>
            <person name="Prohaska S."/>
            <person name="Pruitt K."/>
            <person name="Puig M."/>
            <person name="Quesneville H."/>
            <person name="Ram K.R."/>
            <person name="Rand D."/>
            <person name="Rasmussen M.D."/>
            <person name="Reed L.K."/>
            <person name="Reenan R."/>
            <person name="Reily A."/>
            <person name="Remington K.A."/>
            <person name="Rieger T.T."/>
            <person name="Ritchie M.G."/>
            <person name="Robin C."/>
            <person name="Rogers Y.H."/>
            <person name="Rohde C."/>
            <person name="Rozas J."/>
            <person name="Rubenfield M.J."/>
            <person name="Ruiz A."/>
            <person name="Russo S."/>
            <person name="Salzberg S.L."/>
            <person name="Sanchez-Gracia A."/>
            <person name="Saranga D.J."/>
            <person name="Sato H."/>
            <person name="Schaeffer S.W."/>
            <person name="Schatz M.C."/>
            <person name="Schlenke T."/>
            <person name="Schwartz R."/>
            <person name="Segarra C."/>
            <person name="Singh R.S."/>
            <person name="Sirot L."/>
            <person name="Sirota M."/>
            <person name="Sisneros N.B."/>
            <person name="Smith C.D."/>
            <person name="Smith T.F."/>
            <person name="Spieth J."/>
            <person name="Stage D.E."/>
            <person name="Stark A."/>
            <person name="Stephan W."/>
            <person name="Strausberg R.L."/>
            <person name="Strempel S."/>
            <person name="Sturgill D."/>
            <person name="Sutton G."/>
            <person name="Sutton G.G."/>
            <person name="Tao W."/>
            <person name="Teichmann S."/>
            <person name="Tobari Y.N."/>
            <person name="Tomimura Y."/>
            <person name="Tsolas J.M."/>
            <person name="Valente V.L."/>
            <person name="Venter E."/>
            <person name="Venter J.C."/>
            <person name="Vicario S."/>
            <person name="Vieira F.G."/>
            <person name="Vilella A.J."/>
            <person name="Villasante A."/>
            <person name="Walenz B."/>
            <person name="Wang J."/>
            <person name="Wasserman M."/>
            <person name="Watts T."/>
            <person name="Wilson D."/>
            <person name="Wilson R.K."/>
            <person name="Wing R.A."/>
            <person name="Wolfner M.F."/>
            <person name="Wong A."/>
            <person name="Wong G.K."/>
            <person name="Wu C.I."/>
            <person name="Wu G."/>
            <person name="Yamamoto D."/>
            <person name="Yang H.P."/>
            <person name="Yang S.P."/>
            <person name="Yorke J.A."/>
            <person name="Yoshida K."/>
            <person name="Zdobnov E."/>
            <person name="Zhang P."/>
            <person name="Zhang Y."/>
            <person name="Zimin A.V."/>
            <person name="Baldwin J."/>
            <person name="Abdouelleil A."/>
            <person name="Abdulkadir J."/>
            <person name="Abebe A."/>
            <person name="Abera B."/>
            <person name="Abreu J."/>
            <person name="Acer S.C."/>
            <person name="Aftuck L."/>
            <person name="Alexander A."/>
            <person name="An P."/>
            <person name="Anderson E."/>
            <person name="Anderson S."/>
            <person name="Arachi H."/>
            <person name="Azer M."/>
            <person name="Bachantsang P."/>
            <person name="Barry A."/>
            <person name="Bayul T."/>
            <person name="Berlin A."/>
            <person name="Bessette D."/>
            <person name="Bloom T."/>
            <person name="Blye J."/>
            <person name="Boguslavskiy L."/>
            <person name="Bonnet C."/>
            <person name="Boukhgalter B."/>
            <person name="Bourzgui I."/>
            <person name="Brown A."/>
            <person name="Cahill P."/>
            <person name="Channer S."/>
            <person name="Cheshatsang Y."/>
            <person name="Chuda L."/>
            <person name="Citroen M."/>
            <person name="Collymore A."/>
            <person name="Cooke P."/>
            <person name="Costello M."/>
            <person name="D'Aco K."/>
            <person name="Daza R."/>
            <person name="De Haan G."/>
            <person name="DeGray S."/>
            <person name="DeMaso C."/>
            <person name="Dhargay N."/>
            <person name="Dooley K."/>
            <person name="Dooley E."/>
            <person name="Doricent M."/>
            <person name="Dorje P."/>
            <person name="Dorjee K."/>
            <person name="Dupes A."/>
            <person name="Elong R."/>
            <person name="Falk J."/>
            <person name="Farina A."/>
            <person name="Faro S."/>
            <person name="Ferguson D."/>
            <person name="Fisher S."/>
            <person name="Foley C.D."/>
            <person name="Franke A."/>
            <person name="Friedrich D."/>
            <person name="Gadbois L."/>
            <person name="Gearin G."/>
            <person name="Gearin C.R."/>
            <person name="Giannoukos G."/>
            <person name="Goode T."/>
            <person name="Graham J."/>
            <person name="Grandbois E."/>
            <person name="Grewal S."/>
            <person name="Gyaltsen K."/>
            <person name="Hafez N."/>
            <person name="Hagos B."/>
            <person name="Hall J."/>
            <person name="Henson C."/>
            <person name="Hollinger A."/>
            <person name="Honan T."/>
            <person name="Huard M.D."/>
            <person name="Hughes L."/>
            <person name="Hurhula B."/>
            <person name="Husby M.E."/>
            <person name="Kamat A."/>
            <person name="Kanga B."/>
            <person name="Kashin S."/>
            <person name="Khazanovich D."/>
            <person name="Kisner P."/>
            <person name="Lance K."/>
            <person name="Lara M."/>
            <person name="Lee W."/>
            <person name="Lennon N."/>
            <person name="Letendre F."/>
            <person name="LeVine R."/>
            <person name="Lipovsky A."/>
            <person name="Liu X."/>
            <person name="Liu J."/>
            <person name="Liu S."/>
            <person name="Lokyitsang T."/>
            <person name="Lokyitsang Y."/>
            <person name="Lubonja R."/>
            <person name="Lui A."/>
            <person name="MacDonald P."/>
            <person name="Magnisalis V."/>
            <person name="Maru K."/>
            <person name="Matthews C."/>
            <person name="McCusker W."/>
            <person name="McDonough S."/>
            <person name="Mehta T."/>
            <person name="Meldrim J."/>
            <person name="Meneus L."/>
            <person name="Mihai O."/>
            <person name="Mihalev A."/>
            <person name="Mihova T."/>
            <person name="Mittelman R."/>
            <person name="Mlenga V."/>
            <person name="Montmayeur A."/>
            <person name="Mulrain L."/>
            <person name="Navidi A."/>
            <person name="Naylor J."/>
            <person name="Negash T."/>
            <person name="Nguyen T."/>
            <person name="Nguyen N."/>
            <person name="Nicol R."/>
            <person name="Norbu C."/>
            <person name="Norbu N."/>
            <person name="Novod N."/>
            <person name="O'Neill B."/>
            <person name="Osman S."/>
            <person name="Markiewicz E."/>
            <person name="Oyono O.L."/>
            <person name="Patti C."/>
            <person name="Phunkhang P."/>
            <person name="Pierre F."/>
            <person name="Priest M."/>
            <person name="Raghuraman S."/>
            <person name="Rege F."/>
            <person name="Reyes R."/>
            <person name="Rise C."/>
            <person name="Rogov P."/>
            <person name="Ross K."/>
            <person name="Ryan E."/>
            <person name="Settipalli S."/>
            <person name="Shea T."/>
            <person name="Sherpa N."/>
            <person name="Shi L."/>
            <person name="Shih D."/>
            <person name="Sparrow T."/>
            <person name="Spaulding J."/>
            <person name="Stalker J."/>
            <person name="Stange-Thomann N."/>
            <person name="Stavropoulos S."/>
            <person name="Stone C."/>
            <person name="Strader C."/>
            <person name="Tesfaye S."/>
            <person name="Thomson T."/>
            <person name="Thoulutsang Y."/>
            <person name="Thoulutsang D."/>
            <person name="Topham K."/>
            <person name="Topping I."/>
            <person name="Tsamla T."/>
            <person name="Vassiliev H."/>
            <person name="Vo A."/>
            <person name="Wangchuk T."/>
            <person name="Wangdi T."/>
            <person name="Weiand M."/>
            <person name="Wilkinson J."/>
            <person name="Wilson A."/>
            <person name="Yadav S."/>
            <person name="Young G."/>
            <person name="Yu Q."/>
            <person name="Zembek L."/>
            <person name="Zhong D."/>
            <person name="Zimmer A."/>
            <person name="Zwirko Z."/>
            <person name="Jaffe D.B."/>
            <person name="Alvarez P."/>
            <person name="Brockman W."/>
            <person name="Butler J."/>
            <person name="Chin C."/>
            <person name="Gnerre S."/>
            <person name="Grabherr M."/>
            <person name="Kleber M."/>
            <person name="Mauceli E."/>
            <person name="MacCallum I."/>
        </authorList>
    </citation>
    <scope>NUCLEOTIDE SEQUENCE [LARGE SCALE GENOMIC DNA]</scope>
    <source>
        <strain evidence="9">Tucson 14030-0811.24</strain>
    </source>
</reference>
<dbReference type="AlphaFoldDB" id="B4NPW9"/>
<dbReference type="HOGENOM" id="CLU_442969_0_0_1"/>
<dbReference type="GO" id="GO:0003723">
    <property type="term" value="F:RNA binding"/>
    <property type="evidence" value="ECO:0007669"/>
    <property type="project" value="UniProtKB-KW"/>
</dbReference>
<comment type="subcellular location">
    <subcellularLocation>
        <location evidence="1">Cytoplasm</location>
    </subcellularLocation>
</comment>
<accession>B4NPW9</accession>
<keyword evidence="3" id="KW-0963">Cytoplasm</keyword>
<keyword evidence="9" id="KW-1185">Reference proteome</keyword>
<evidence type="ECO:0000256" key="3">
    <source>
        <dbReference type="ARBA" id="ARBA00022490"/>
    </source>
</evidence>
<feature type="domain" description="TROVE" evidence="7">
    <location>
        <begin position="20"/>
        <end position="382"/>
    </location>
</feature>
<dbReference type="eggNOG" id="KOG4465">
    <property type="taxonomic scope" value="Eukaryota"/>
</dbReference>
<gene>
    <name evidence="8" type="primary">Dwil\GK16253</name>
    <name evidence="8" type="ORF">Dwil_GK16253</name>
</gene>
<evidence type="ECO:0000256" key="2">
    <source>
        <dbReference type="ARBA" id="ARBA00007814"/>
    </source>
</evidence>
<evidence type="ECO:0000256" key="5">
    <source>
        <dbReference type="ARBA" id="ARBA00022884"/>
    </source>
</evidence>
<dbReference type="PANTHER" id="PTHR14202">
    <property type="entry name" value="60 KDA RIBONUCLEOPROTEIN SSA/RO"/>
    <property type="match status" value="1"/>
</dbReference>
<dbReference type="InterPro" id="IPR008858">
    <property type="entry name" value="TROVE_dom"/>
</dbReference>
<evidence type="ECO:0000313" key="9">
    <source>
        <dbReference type="Proteomes" id="UP000007798"/>
    </source>
</evidence>
<dbReference type="SUPFAM" id="SSF140864">
    <property type="entry name" value="TROVE domain-like"/>
    <property type="match status" value="1"/>
</dbReference>
<name>B4NPW9_DROWI</name>
<dbReference type="PROSITE" id="PS50988">
    <property type="entry name" value="TROVE"/>
    <property type="match status" value="1"/>
</dbReference>
<keyword evidence="6" id="KW-0687">Ribonucleoprotein</keyword>
<dbReference type="OrthoDB" id="6098064at2759"/>
<evidence type="ECO:0000259" key="7">
    <source>
        <dbReference type="PROSITE" id="PS50988"/>
    </source>
</evidence>